<dbReference type="STRING" id="1353528.DT23_02100"/>
<reference evidence="1 2" key="1">
    <citation type="journal article" date="2015" name="Antonie Van Leeuwenhoek">
        <title>Thioclava indica sp. nov., isolated from surface seawater of the Indian Ocean.</title>
        <authorList>
            <person name="Liu Y."/>
            <person name="Lai Q."/>
            <person name="Du J."/>
            <person name="Xu H."/>
            <person name="Jiang L."/>
            <person name="Shao Z."/>
        </authorList>
    </citation>
    <scope>NUCLEOTIDE SEQUENCE [LARGE SCALE GENOMIC DNA]</scope>
    <source>
        <strain evidence="1 2">DT23-4</strain>
    </source>
</reference>
<dbReference type="RefSeq" id="WP_240473522.1">
    <property type="nucleotide sequence ID" value="NZ_AUNB01000001.1"/>
</dbReference>
<dbReference type="EMBL" id="AUNB01000001">
    <property type="protein sequence ID" value="KEO61790.1"/>
    <property type="molecule type" value="Genomic_DNA"/>
</dbReference>
<evidence type="ECO:0000313" key="1">
    <source>
        <dbReference type="EMBL" id="KEO61790.1"/>
    </source>
</evidence>
<sequence length="170" mass="18526">MGRIEFGFRALIPGLLVGVMLGHPAFAQDLREVSPVPDYGVVMHPDDLEPGDGPKGTQGKAIAVPSGQKIWWIDVIHTAQGTQGLTYRFRFLAPQIGGRSPLSPDIALADIAALCETWVAPRIARPAPEPAELVISLSDRIVPFGEVDHAATQYFDTFSVDEGKCEWQFF</sequence>
<evidence type="ECO:0008006" key="3">
    <source>
        <dbReference type="Google" id="ProtNLM"/>
    </source>
</evidence>
<dbReference type="Pfam" id="PF20107">
    <property type="entry name" value="DUF6497"/>
    <property type="match status" value="1"/>
</dbReference>
<evidence type="ECO:0000313" key="2">
    <source>
        <dbReference type="Proteomes" id="UP000027471"/>
    </source>
</evidence>
<keyword evidence="2" id="KW-1185">Reference proteome</keyword>
<organism evidence="1 2">
    <name type="scientific">Thioclava indica</name>
    <dbReference type="NCBI Taxonomy" id="1353528"/>
    <lineage>
        <taxon>Bacteria</taxon>
        <taxon>Pseudomonadati</taxon>
        <taxon>Pseudomonadota</taxon>
        <taxon>Alphaproteobacteria</taxon>
        <taxon>Rhodobacterales</taxon>
        <taxon>Paracoccaceae</taxon>
        <taxon>Thioclava</taxon>
    </lineage>
</organism>
<name>A0A074K0Q9_9RHOB</name>
<dbReference type="eggNOG" id="ENOG50332ED">
    <property type="taxonomic scope" value="Bacteria"/>
</dbReference>
<proteinExistence type="predicted"/>
<dbReference type="AlphaFoldDB" id="A0A074K0Q9"/>
<comment type="caution">
    <text evidence="1">The sequence shown here is derived from an EMBL/GenBank/DDBJ whole genome shotgun (WGS) entry which is preliminary data.</text>
</comment>
<dbReference type="InterPro" id="IPR045467">
    <property type="entry name" value="DUF6497"/>
</dbReference>
<accession>A0A074K0Q9</accession>
<gene>
    <name evidence="1" type="ORF">DT23_02100</name>
</gene>
<protein>
    <recommendedName>
        <fullName evidence="3">Acetolactate synthase</fullName>
    </recommendedName>
</protein>
<dbReference type="Proteomes" id="UP000027471">
    <property type="component" value="Unassembled WGS sequence"/>
</dbReference>